<organism evidence="2 3">
    <name type="scientific">Botryosphaeria dothidea</name>
    <dbReference type="NCBI Taxonomy" id="55169"/>
    <lineage>
        <taxon>Eukaryota</taxon>
        <taxon>Fungi</taxon>
        <taxon>Dikarya</taxon>
        <taxon>Ascomycota</taxon>
        <taxon>Pezizomycotina</taxon>
        <taxon>Dothideomycetes</taxon>
        <taxon>Dothideomycetes incertae sedis</taxon>
        <taxon>Botryosphaeriales</taxon>
        <taxon>Botryosphaeriaceae</taxon>
        <taxon>Botryosphaeria</taxon>
    </lineage>
</organism>
<protein>
    <submittedName>
        <fullName evidence="2">Uncharacterized protein</fullName>
    </submittedName>
</protein>
<reference evidence="2" key="1">
    <citation type="submission" date="2020-04" db="EMBL/GenBank/DDBJ databases">
        <title>Genome Assembly and Annotation of Botryosphaeria dothidea sdau 11-99, a Latent Pathogen of Apple Fruit Ring Rot in China.</title>
        <authorList>
            <person name="Yu C."/>
            <person name="Diao Y."/>
            <person name="Lu Q."/>
            <person name="Zhao J."/>
            <person name="Cui S."/>
            <person name="Peng C."/>
            <person name="He B."/>
            <person name="Liu H."/>
        </authorList>
    </citation>
    <scope>NUCLEOTIDE SEQUENCE [LARGE SCALE GENOMIC DNA]</scope>
    <source>
        <strain evidence="2">Sdau11-99</strain>
    </source>
</reference>
<feature type="region of interest" description="Disordered" evidence="1">
    <location>
        <begin position="146"/>
        <end position="192"/>
    </location>
</feature>
<dbReference type="OrthoDB" id="10358000at2759"/>
<dbReference type="EMBL" id="WWBZ02000051">
    <property type="protein sequence ID" value="KAF4304480.1"/>
    <property type="molecule type" value="Genomic_DNA"/>
</dbReference>
<evidence type="ECO:0000256" key="1">
    <source>
        <dbReference type="SAM" id="MobiDB-lite"/>
    </source>
</evidence>
<gene>
    <name evidence="2" type="ORF">GTA08_BOTSDO07995</name>
</gene>
<sequence length="192" mass="21269">MAPMVQKSYQEFIESIPDSKIDWKNYAHGESHKNVFQNNLKKDTFRMDLQKFSKDPEGPNPNDNYYQLAVQLNREGGAATSKTLRGDLKDGSKGPVYGSLKIHCDGQPDAQTFKGCLLMAGKDCQEKENGQPKSYCVQIERDASWRNHTTGETGQGKNFQPPNVKPAAAFVPAAQNTDQSNNNSKGKGKGKK</sequence>
<evidence type="ECO:0000313" key="3">
    <source>
        <dbReference type="Proteomes" id="UP000572817"/>
    </source>
</evidence>
<accession>A0A8H4N0K6</accession>
<feature type="compositionally biased region" description="Polar residues" evidence="1">
    <location>
        <begin position="146"/>
        <end position="161"/>
    </location>
</feature>
<name>A0A8H4N0K6_9PEZI</name>
<dbReference type="AlphaFoldDB" id="A0A8H4N0K6"/>
<dbReference type="Proteomes" id="UP000572817">
    <property type="component" value="Unassembled WGS sequence"/>
</dbReference>
<comment type="caution">
    <text evidence="2">The sequence shown here is derived from an EMBL/GenBank/DDBJ whole genome shotgun (WGS) entry which is preliminary data.</text>
</comment>
<evidence type="ECO:0000313" key="2">
    <source>
        <dbReference type="EMBL" id="KAF4304480.1"/>
    </source>
</evidence>
<proteinExistence type="predicted"/>
<keyword evidence="3" id="KW-1185">Reference proteome</keyword>